<organism evidence="7 8">
    <name type="scientific">Alteribacter keqinensis</name>
    <dbReference type="NCBI Taxonomy" id="2483800"/>
    <lineage>
        <taxon>Bacteria</taxon>
        <taxon>Bacillati</taxon>
        <taxon>Bacillota</taxon>
        <taxon>Bacilli</taxon>
        <taxon>Bacillales</taxon>
        <taxon>Bacillaceae</taxon>
        <taxon>Alteribacter</taxon>
    </lineage>
</organism>
<protein>
    <recommendedName>
        <fullName evidence="5">Flagellar protein</fullName>
    </recommendedName>
</protein>
<comment type="subcellular location">
    <subcellularLocation>
        <location evidence="5">Cell membrane</location>
    </subcellularLocation>
    <subcellularLocation>
        <location evidence="5">Bacterial flagellum basal body</location>
    </subcellularLocation>
</comment>
<comment type="caution">
    <text evidence="7">The sequence shown here is derived from an EMBL/GenBank/DDBJ whole genome shotgun (WGS) entry which is preliminary data.</text>
</comment>
<evidence type="ECO:0000256" key="3">
    <source>
        <dbReference type="ARBA" id="ARBA00022989"/>
    </source>
</evidence>
<keyword evidence="5" id="KW-0975">Bacterial flagellum</keyword>
<accession>A0A3M7TVT3</accession>
<comment type="similarity">
    <text evidence="5">Belongs to the FliO/MopB family.</text>
</comment>
<dbReference type="NCBIfam" id="TIGR03500">
    <property type="entry name" value="FliO_TIGR"/>
    <property type="match status" value="1"/>
</dbReference>
<proteinExistence type="inferred from homology"/>
<name>A0A3M7TVT3_9BACI</name>
<evidence type="ECO:0000313" key="8">
    <source>
        <dbReference type="Proteomes" id="UP000278746"/>
    </source>
</evidence>
<dbReference type="GO" id="GO:0009425">
    <property type="term" value="C:bacterial-type flagellum basal body"/>
    <property type="evidence" value="ECO:0007669"/>
    <property type="project" value="UniProtKB-SubCell"/>
</dbReference>
<dbReference type="GO" id="GO:0044781">
    <property type="term" value="P:bacterial-type flagellum organization"/>
    <property type="evidence" value="ECO:0007669"/>
    <property type="project" value="UniProtKB-UniRule"/>
</dbReference>
<sequence>MMVAWNFTAVKLALICIILMSFLFFPVQPVSAESTDYGESGRSVSDGLSGNGTDEADESPAVLNSGDPAEELPVSQGEQSYIGLLFQMCLALAFIIALIYGLLKLFNKRNQTFQSHSVISSVGGVNLGPNRSVQLIKVGDKLLVVGVGENIQLLKEVTDPEEVEKMLEEHRPQDAYDIPLNKAGRWLKETVSSGRKKPTSFSSLLEDSLKEVRSSQTNLHAKLKEKE</sequence>
<keyword evidence="7" id="KW-0282">Flagellum</keyword>
<keyword evidence="2 5" id="KW-0812">Transmembrane</keyword>
<keyword evidence="4 5" id="KW-0472">Membrane</keyword>
<dbReference type="AlphaFoldDB" id="A0A3M7TVT3"/>
<evidence type="ECO:0000313" key="7">
    <source>
        <dbReference type="EMBL" id="RNA69583.1"/>
    </source>
</evidence>
<evidence type="ECO:0000256" key="4">
    <source>
        <dbReference type="ARBA" id="ARBA00023136"/>
    </source>
</evidence>
<gene>
    <name evidence="7" type="primary">fliO</name>
    <name evidence="7" type="ORF">EBO34_06500</name>
</gene>
<dbReference type="OrthoDB" id="2376965at2"/>
<dbReference type="GO" id="GO:0005886">
    <property type="term" value="C:plasma membrane"/>
    <property type="evidence" value="ECO:0007669"/>
    <property type="project" value="UniProtKB-SubCell"/>
</dbReference>
<dbReference type="Pfam" id="PF04347">
    <property type="entry name" value="FliO"/>
    <property type="match status" value="1"/>
</dbReference>
<evidence type="ECO:0000256" key="6">
    <source>
        <dbReference type="SAM" id="MobiDB-lite"/>
    </source>
</evidence>
<evidence type="ECO:0000256" key="5">
    <source>
        <dbReference type="RuleBase" id="RU362064"/>
    </source>
</evidence>
<keyword evidence="7" id="KW-0966">Cell projection</keyword>
<keyword evidence="8" id="KW-1185">Reference proteome</keyword>
<keyword evidence="1 5" id="KW-1003">Cell membrane</keyword>
<feature type="region of interest" description="Disordered" evidence="6">
    <location>
        <begin position="34"/>
        <end position="72"/>
    </location>
</feature>
<keyword evidence="3 5" id="KW-1133">Transmembrane helix</keyword>
<dbReference type="EMBL" id="RHIB01000001">
    <property type="protein sequence ID" value="RNA69583.1"/>
    <property type="molecule type" value="Genomic_DNA"/>
</dbReference>
<dbReference type="InterPro" id="IPR022781">
    <property type="entry name" value="Flagellar_biosynth_FliO"/>
</dbReference>
<keyword evidence="7" id="KW-0969">Cilium</keyword>
<evidence type="ECO:0000256" key="2">
    <source>
        <dbReference type="ARBA" id="ARBA00022692"/>
    </source>
</evidence>
<evidence type="ECO:0000256" key="1">
    <source>
        <dbReference type="ARBA" id="ARBA00022475"/>
    </source>
</evidence>
<feature type="compositionally biased region" description="Polar residues" evidence="6">
    <location>
        <begin position="42"/>
        <end position="52"/>
    </location>
</feature>
<dbReference type="Proteomes" id="UP000278746">
    <property type="component" value="Unassembled WGS sequence"/>
</dbReference>
<reference evidence="7 8" key="1">
    <citation type="submission" date="2018-10" db="EMBL/GenBank/DDBJ databases">
        <title>Bacillus Keqinensis sp. nov., a moderately halophilic bacterium isolated from a saline-alkaline lake.</title>
        <authorList>
            <person name="Wang H."/>
        </authorList>
    </citation>
    <scope>NUCLEOTIDE SEQUENCE [LARGE SCALE GENOMIC DNA]</scope>
    <source>
        <strain evidence="7 8">KQ-3</strain>
    </source>
</reference>
<feature type="transmembrane region" description="Helical" evidence="5">
    <location>
        <begin position="81"/>
        <end position="103"/>
    </location>
</feature>